<dbReference type="EMBL" id="CAJPIJ010000120">
    <property type="protein sequence ID" value="CAG1980913.1"/>
    <property type="molecule type" value="Genomic_DNA"/>
</dbReference>
<sequence length="391" mass="44040">MPADIVFYNRDHFHRRAREIHGKRHTQLNEFDFPDFLFIVEYASQRQIRQLTPSVVKDARIKSTFSYFETWQKYCTVLKGDEVVLAAYEGAIYLAAEALKAKAKTEDEAEAKAKYWLQRHQESLTELRSVFSSTVDVETVVDSSSDKKRPAKKRKLEATEDENTSIQSHGVDATEDENTPIQSHGVDATEDENTSIQSHGVDATEDENTPIQSHGVDATEDENMPTQSMEGDASYDSLHHFDPPPGQFCPMYLARWDKLDAVLGTSLMNGVSESEARKREARNNEYSCKFTQTICLFWPYDSGDFILDIIVSNEHAAWVEAARGSPRGVLEGVLKNMMGNFLFKAMNTSNRVQHGALVDGVTVHDYQGDAIVRVVLGYQCGWEASGMFPES</sequence>
<organism evidence="2 3">
    <name type="scientific">Gibberella zeae</name>
    <name type="common">Wheat head blight fungus</name>
    <name type="synonym">Fusarium graminearum</name>
    <dbReference type="NCBI Taxonomy" id="5518"/>
    <lineage>
        <taxon>Eukaryota</taxon>
        <taxon>Fungi</taxon>
        <taxon>Dikarya</taxon>
        <taxon>Ascomycota</taxon>
        <taxon>Pezizomycotina</taxon>
        <taxon>Sordariomycetes</taxon>
        <taxon>Hypocreomycetidae</taxon>
        <taxon>Hypocreales</taxon>
        <taxon>Nectriaceae</taxon>
        <taxon>Fusarium</taxon>
    </lineage>
</organism>
<proteinExistence type="predicted"/>
<gene>
    <name evidence="2" type="ORF">MDCFG202_LOCUS211430</name>
</gene>
<comment type="caution">
    <text evidence="2">The sequence shown here is derived from an EMBL/GenBank/DDBJ whole genome shotgun (WGS) entry which is preliminary data.</text>
</comment>
<accession>A0A9N8NIJ7</accession>
<protein>
    <submittedName>
        <fullName evidence="2">Uncharacterized protein</fullName>
    </submittedName>
</protein>
<feature type="region of interest" description="Disordered" evidence="1">
    <location>
        <begin position="139"/>
        <end position="230"/>
    </location>
</feature>
<dbReference type="Proteomes" id="UP000746612">
    <property type="component" value="Unassembled WGS sequence"/>
</dbReference>
<name>A0A9N8NIJ7_GIBZA</name>
<dbReference type="AlphaFoldDB" id="A0A9N8NIJ7"/>
<evidence type="ECO:0000313" key="2">
    <source>
        <dbReference type="EMBL" id="CAG1980913.1"/>
    </source>
</evidence>
<evidence type="ECO:0000256" key="1">
    <source>
        <dbReference type="SAM" id="MobiDB-lite"/>
    </source>
</evidence>
<evidence type="ECO:0000313" key="3">
    <source>
        <dbReference type="Proteomes" id="UP000746612"/>
    </source>
</evidence>
<reference evidence="2" key="1">
    <citation type="submission" date="2021-03" db="EMBL/GenBank/DDBJ databases">
        <authorList>
            <person name="Alouane T."/>
            <person name="Langin T."/>
            <person name="Bonhomme L."/>
        </authorList>
    </citation>
    <scope>NUCLEOTIDE SEQUENCE</scope>
    <source>
        <strain evidence="2">MDC_Fg202</strain>
    </source>
</reference>